<protein>
    <submittedName>
        <fullName evidence="2">Uncharacterized protein</fullName>
    </submittedName>
</protein>
<evidence type="ECO:0000313" key="3">
    <source>
        <dbReference type="Proteomes" id="UP000298327"/>
    </source>
</evidence>
<sequence length="81" mass="8382">MRSSSSLPLTYPPPALYREGPGQDPNIDPTTGGVVSMQPERAPNMSAAPGGKSEEKQGGAQRLRGGCVPCPVSTSRLSSVE</sequence>
<evidence type="ECO:0000313" key="2">
    <source>
        <dbReference type="EMBL" id="TFY70502.1"/>
    </source>
</evidence>
<organism evidence="2 3">
    <name type="scientific">Dentipellis fragilis</name>
    <dbReference type="NCBI Taxonomy" id="205917"/>
    <lineage>
        <taxon>Eukaryota</taxon>
        <taxon>Fungi</taxon>
        <taxon>Dikarya</taxon>
        <taxon>Basidiomycota</taxon>
        <taxon>Agaricomycotina</taxon>
        <taxon>Agaricomycetes</taxon>
        <taxon>Russulales</taxon>
        <taxon>Hericiaceae</taxon>
        <taxon>Dentipellis</taxon>
    </lineage>
</organism>
<feature type="compositionally biased region" description="Polar residues" evidence="1">
    <location>
        <begin position="72"/>
        <end position="81"/>
    </location>
</feature>
<dbReference type="OrthoDB" id="3267615at2759"/>
<proteinExistence type="predicted"/>
<name>A0A4Y9Z7L1_9AGAM</name>
<dbReference type="AlphaFoldDB" id="A0A4Y9Z7L1"/>
<dbReference type="Proteomes" id="UP000298327">
    <property type="component" value="Unassembled WGS sequence"/>
</dbReference>
<keyword evidence="3" id="KW-1185">Reference proteome</keyword>
<reference evidence="2 3" key="1">
    <citation type="submission" date="2019-02" db="EMBL/GenBank/DDBJ databases">
        <title>Genome sequencing of the rare red list fungi Dentipellis fragilis.</title>
        <authorList>
            <person name="Buettner E."/>
            <person name="Kellner H."/>
        </authorList>
    </citation>
    <scope>NUCLEOTIDE SEQUENCE [LARGE SCALE GENOMIC DNA]</scope>
    <source>
        <strain evidence="2 3">DSM 105465</strain>
    </source>
</reference>
<dbReference type="EMBL" id="SEOQ01000098">
    <property type="protein sequence ID" value="TFY70502.1"/>
    <property type="molecule type" value="Genomic_DNA"/>
</dbReference>
<accession>A0A4Y9Z7L1</accession>
<evidence type="ECO:0000256" key="1">
    <source>
        <dbReference type="SAM" id="MobiDB-lite"/>
    </source>
</evidence>
<feature type="region of interest" description="Disordered" evidence="1">
    <location>
        <begin position="1"/>
        <end position="81"/>
    </location>
</feature>
<comment type="caution">
    <text evidence="2">The sequence shown here is derived from an EMBL/GenBank/DDBJ whole genome shotgun (WGS) entry which is preliminary data.</text>
</comment>
<gene>
    <name evidence="2" type="ORF">EVG20_g2498</name>
</gene>